<keyword evidence="3" id="KW-1185">Reference proteome</keyword>
<keyword evidence="1" id="KW-0732">Signal</keyword>
<protein>
    <submittedName>
        <fullName evidence="2">Uncharacterized protein</fullName>
    </submittedName>
</protein>
<reference evidence="2 3" key="1">
    <citation type="submission" date="2023-07" db="EMBL/GenBank/DDBJ databases">
        <title>Alkalimonas sp., MEB108 novel, alkaliphilic bacterium isolated from Lonar Lake, India.</title>
        <authorList>
            <person name="Joshi A."/>
            <person name="Thite S."/>
        </authorList>
    </citation>
    <scope>NUCLEOTIDE SEQUENCE [LARGE SCALE GENOMIC DNA]</scope>
    <source>
        <strain evidence="2 3">MEB108</strain>
    </source>
</reference>
<name>A0ABU7J7B6_9GAMM</name>
<feature type="signal peptide" evidence="1">
    <location>
        <begin position="1"/>
        <end position="26"/>
    </location>
</feature>
<feature type="chain" id="PRO_5046276223" evidence="1">
    <location>
        <begin position="27"/>
        <end position="166"/>
    </location>
</feature>
<organism evidence="2 3">
    <name type="scientific">Alkalimonas cellulosilytica</name>
    <dbReference type="NCBI Taxonomy" id="3058395"/>
    <lineage>
        <taxon>Bacteria</taxon>
        <taxon>Pseudomonadati</taxon>
        <taxon>Pseudomonadota</taxon>
        <taxon>Gammaproteobacteria</taxon>
        <taxon>Alkalimonas</taxon>
    </lineage>
</organism>
<dbReference type="RefSeq" id="WP_330129252.1">
    <property type="nucleotide sequence ID" value="NZ_JAUHLI010000011.1"/>
</dbReference>
<evidence type="ECO:0000313" key="3">
    <source>
        <dbReference type="Proteomes" id="UP001336314"/>
    </source>
</evidence>
<comment type="caution">
    <text evidence="2">The sequence shown here is derived from an EMBL/GenBank/DDBJ whole genome shotgun (WGS) entry which is preliminary data.</text>
</comment>
<dbReference type="Proteomes" id="UP001336314">
    <property type="component" value="Unassembled WGS sequence"/>
</dbReference>
<dbReference type="EMBL" id="JAUHLI010000011">
    <property type="protein sequence ID" value="MEE2002178.1"/>
    <property type="molecule type" value="Genomic_DNA"/>
</dbReference>
<accession>A0ABU7J7B6</accession>
<evidence type="ECO:0000256" key="1">
    <source>
        <dbReference type="SAM" id="SignalP"/>
    </source>
</evidence>
<gene>
    <name evidence="2" type="ORF">QWY20_12010</name>
</gene>
<evidence type="ECO:0000313" key="2">
    <source>
        <dbReference type="EMBL" id="MEE2002178.1"/>
    </source>
</evidence>
<sequence length="166" mass="18951">MSIAARLWLTCIALFTVFDTCQPLYAATPTQQQEAIPHDFPTVANFFVQADCQFIFLTGYLYNSKSEHWLSSSEARQTLPEIAELFTQDCAVQSSPEELAATFNISLPEQEGLVLLYIAPLQGMMETDTFSHRYIERYSHHMALLQQLEDIPQYKVTTLLTGYRLN</sequence>
<proteinExistence type="predicted"/>